<gene>
    <name evidence="10" type="primary">Contig6637.g7097</name>
    <name evidence="10" type="ORF">STYLEM_1404</name>
</gene>
<keyword evidence="3" id="KW-0547">Nucleotide-binding</keyword>
<evidence type="ECO:0000256" key="1">
    <source>
        <dbReference type="ARBA" id="ARBA00011003"/>
    </source>
</evidence>
<evidence type="ECO:0000313" key="10">
    <source>
        <dbReference type="EMBL" id="CDW72444.1"/>
    </source>
</evidence>
<proteinExistence type="inferred from homology"/>
<comment type="similarity">
    <text evidence="1">Belongs to the Clp1 family. NOL9/GRC3 subfamily.</text>
</comment>
<dbReference type="InterPro" id="IPR057573">
    <property type="entry name" value="NOL9_N"/>
</dbReference>
<reference evidence="10 11" key="1">
    <citation type="submission" date="2014-06" db="EMBL/GenBank/DDBJ databases">
        <authorList>
            <person name="Swart Estienne"/>
        </authorList>
    </citation>
    <scope>NUCLEOTIDE SEQUENCE [LARGE SCALE GENOMIC DNA]</scope>
    <source>
        <strain evidence="10 11">130c</strain>
    </source>
</reference>
<evidence type="ECO:0000256" key="7">
    <source>
        <dbReference type="SAM" id="MobiDB-lite"/>
    </source>
</evidence>
<evidence type="ECO:0000259" key="8">
    <source>
        <dbReference type="Pfam" id="PF16575"/>
    </source>
</evidence>
<protein>
    <recommendedName>
        <fullName evidence="6">Polynucleotide 5'-hydroxyl-kinase NOL9</fullName>
    </recommendedName>
</protein>
<dbReference type="InterPro" id="IPR027417">
    <property type="entry name" value="P-loop_NTPase"/>
</dbReference>
<dbReference type="Pfam" id="PF24419">
    <property type="entry name" value="Cupin_NOL9"/>
    <property type="match status" value="1"/>
</dbReference>
<dbReference type="InParanoid" id="A0A077ZSD3"/>
<dbReference type="EMBL" id="CCKQ01001342">
    <property type="protein sequence ID" value="CDW72444.1"/>
    <property type="molecule type" value="Genomic_DNA"/>
</dbReference>
<keyword evidence="5" id="KW-0067">ATP-binding</keyword>
<dbReference type="PANTHER" id="PTHR12755:SF3">
    <property type="entry name" value="POLYNUCLEOTIDE 5'-HYDROXYL-KINASE NOL9"/>
    <property type="match status" value="1"/>
</dbReference>
<organism evidence="10 11">
    <name type="scientific">Stylonychia lemnae</name>
    <name type="common">Ciliate</name>
    <dbReference type="NCBI Taxonomy" id="5949"/>
    <lineage>
        <taxon>Eukaryota</taxon>
        <taxon>Sar</taxon>
        <taxon>Alveolata</taxon>
        <taxon>Ciliophora</taxon>
        <taxon>Intramacronucleata</taxon>
        <taxon>Spirotrichea</taxon>
        <taxon>Stichotrichia</taxon>
        <taxon>Sporadotrichida</taxon>
        <taxon>Oxytrichidae</taxon>
        <taxon>Stylonychinae</taxon>
        <taxon>Stylonychia</taxon>
    </lineage>
</organism>
<feature type="region of interest" description="Disordered" evidence="7">
    <location>
        <begin position="592"/>
        <end position="614"/>
    </location>
</feature>
<dbReference type="GO" id="GO:0006396">
    <property type="term" value="P:RNA processing"/>
    <property type="evidence" value="ECO:0007669"/>
    <property type="project" value="InterPro"/>
</dbReference>
<evidence type="ECO:0000256" key="5">
    <source>
        <dbReference type="ARBA" id="ARBA00022840"/>
    </source>
</evidence>
<keyword evidence="2" id="KW-0808">Transferase</keyword>
<dbReference type="Gene3D" id="3.40.50.300">
    <property type="entry name" value="P-loop containing nucleotide triphosphate hydrolases"/>
    <property type="match status" value="1"/>
</dbReference>
<evidence type="ECO:0000256" key="4">
    <source>
        <dbReference type="ARBA" id="ARBA00022777"/>
    </source>
</evidence>
<dbReference type="OrthoDB" id="371733at2759"/>
<dbReference type="GO" id="GO:0051731">
    <property type="term" value="F:polynucleotide 5'-hydroxyl-kinase activity"/>
    <property type="evidence" value="ECO:0007669"/>
    <property type="project" value="InterPro"/>
</dbReference>
<evidence type="ECO:0000256" key="6">
    <source>
        <dbReference type="ARBA" id="ARBA00071212"/>
    </source>
</evidence>
<dbReference type="AlphaFoldDB" id="A0A077ZSD3"/>
<feature type="region of interest" description="Disordered" evidence="7">
    <location>
        <begin position="1"/>
        <end position="26"/>
    </location>
</feature>
<evidence type="ECO:0000259" key="9">
    <source>
        <dbReference type="Pfam" id="PF24419"/>
    </source>
</evidence>
<dbReference type="SUPFAM" id="SSF52540">
    <property type="entry name" value="P-loop containing nucleoside triphosphate hydrolases"/>
    <property type="match status" value="1"/>
</dbReference>
<sequence length="614" mass="70665">MESKINRYQEERKRSRSRDSISSSASSRIEKGIKILHNEPSSEIKIIMLQNKQVNHRNDSFSKQSFEFQGALQVQVLHGTVKVLGATLKKDETIWHQIISDPRKNMLIGLSNESNTAAVEELKLQVKGVNEDILIADLPENTAIIAIKQYKEYDEEELKRTIESDGTLSIQNMNRDIGPKKCFFRANKSWTNNLEEIIQSLQNSQTDEVQKIMINGIANVGKSTFATCLINMIQTLCDLEVYVMDLDPGQPNYNLAGQISLSTITQLILTNNDFQDITPVKQYYLNTPQPNLNRNYFLACVQQLNQTFQDSQSVKKKILIVNTFGWVEGIGAGMQLDIAYIIKPTHLVTLMKPNQYKPVNEFRQFMPDRYNQPNLQYFDVNSDDYAGVMNVKGAVQRNKKIIKALTQNKQDAYLFKEIQDNGSQLPLTFNSKTMRHDDFSLGHQQFQRLSEQPFQIIAFNDIALGFIPEQLSYIENKVDALRIFNNQLVAGISIDNAQFKSLRSYDDVRVTEIKFTDHRLPPIEIAFFGLIRDIDYEGGIKLIPQNSIDLSKVKFNALCLCHDSIFRFPSTYLIQDQSDDIRLRVEQDNEKRRVFKGNNNQSQGNHQNKYQRRY</sequence>
<evidence type="ECO:0000256" key="3">
    <source>
        <dbReference type="ARBA" id="ARBA00022741"/>
    </source>
</evidence>
<dbReference type="InterPro" id="IPR032319">
    <property type="entry name" value="CLP1_P"/>
</dbReference>
<dbReference type="PANTHER" id="PTHR12755">
    <property type="entry name" value="CLEAVAGE/POLYADENYLATION FACTOR IA SUBUNIT CLP1P"/>
    <property type="match status" value="1"/>
</dbReference>
<keyword evidence="4" id="KW-0418">Kinase</keyword>
<dbReference type="Pfam" id="PF16575">
    <property type="entry name" value="CLP1_P"/>
    <property type="match status" value="1"/>
</dbReference>
<feature type="domain" description="NOL9 N-terminal" evidence="9">
    <location>
        <begin position="63"/>
        <end position="130"/>
    </location>
</feature>
<feature type="compositionally biased region" description="Low complexity" evidence="7">
    <location>
        <begin position="597"/>
        <end position="608"/>
    </location>
</feature>
<dbReference type="GO" id="GO:0005524">
    <property type="term" value="F:ATP binding"/>
    <property type="evidence" value="ECO:0007669"/>
    <property type="project" value="UniProtKB-KW"/>
</dbReference>
<keyword evidence="11" id="KW-1185">Reference proteome</keyword>
<evidence type="ECO:0000313" key="11">
    <source>
        <dbReference type="Proteomes" id="UP000039865"/>
    </source>
</evidence>
<accession>A0A077ZSD3</accession>
<name>A0A077ZSD3_STYLE</name>
<dbReference type="InterPro" id="IPR045116">
    <property type="entry name" value="Clp1/Grc3"/>
</dbReference>
<feature type="compositionally biased region" description="Basic and acidic residues" evidence="7">
    <location>
        <begin position="1"/>
        <end position="19"/>
    </location>
</feature>
<dbReference type="Proteomes" id="UP000039865">
    <property type="component" value="Unassembled WGS sequence"/>
</dbReference>
<evidence type="ECO:0000256" key="2">
    <source>
        <dbReference type="ARBA" id="ARBA00022679"/>
    </source>
</evidence>
<feature type="domain" description="Clp1 P-loop" evidence="8">
    <location>
        <begin position="217"/>
        <end position="360"/>
    </location>
</feature>